<protein>
    <submittedName>
        <fullName evidence="1">Ca2+-binding RTX toxin-like protein</fullName>
    </submittedName>
</protein>
<comment type="caution">
    <text evidence="1">The sequence shown here is derived from an EMBL/GenBank/DDBJ whole genome shotgun (WGS) entry which is preliminary data.</text>
</comment>
<dbReference type="Proteomes" id="UP001259420">
    <property type="component" value="Unassembled WGS sequence"/>
</dbReference>
<dbReference type="EMBL" id="JAVDSD010000009">
    <property type="protein sequence ID" value="MDR6609090.1"/>
    <property type="molecule type" value="Genomic_DNA"/>
</dbReference>
<evidence type="ECO:0000313" key="1">
    <source>
        <dbReference type="EMBL" id="MDR6609090.1"/>
    </source>
</evidence>
<organism evidence="1 2">
    <name type="scientific">Pseudomonas synxantha</name>
    <dbReference type="NCBI Taxonomy" id="47883"/>
    <lineage>
        <taxon>Bacteria</taxon>
        <taxon>Pseudomonadati</taxon>
        <taxon>Pseudomonadota</taxon>
        <taxon>Gammaproteobacteria</taxon>
        <taxon>Pseudomonadales</taxon>
        <taxon>Pseudomonadaceae</taxon>
        <taxon>Pseudomonas</taxon>
    </lineage>
</organism>
<feature type="non-terminal residue" evidence="1">
    <location>
        <position position="906"/>
    </location>
</feature>
<evidence type="ECO:0000313" key="2">
    <source>
        <dbReference type="Proteomes" id="UP001259420"/>
    </source>
</evidence>
<reference evidence="1" key="1">
    <citation type="submission" date="2023-07" db="EMBL/GenBank/DDBJ databases">
        <title>Sorghum-associated microbial communities from plants grown in Nebraska, USA.</title>
        <authorList>
            <person name="Schachtman D."/>
        </authorList>
    </citation>
    <scope>NUCLEOTIDE SEQUENCE</scope>
    <source>
        <strain evidence="1">BE46</strain>
    </source>
</reference>
<keyword evidence="2" id="KW-1185">Reference proteome</keyword>
<accession>A0ACC6JS08</accession>
<sequence length="906" mass="96653">MASLNVSSNQTEGVNLSQARSILHAEGAAAMYTYMASHGYKYANLARGVVLNEGLAGQAGNNHLNSVIEESGVQVNVQDIFTTMAEGYLDVLEQRGLEQGDITGKESWVLHSNTLEHYGLPSETWIMNTPFSLLDDASREQLWSESLDAAGTPWKEAILSFKVESFMANASEVLVGPDEQFIYDLAKNLSGATGELSPEQRASALAWAERNGWSTQNLGNMIEALGDGVTDFFNSIKEGLTTNGLFDFLNFAFPSGRGEGGTGGGSGAWGNFLTTLSSLWGFALNMLSPLVLDLDGDGVETLSINSGVKFDHDKDGIAERTGWVAPDDGLLVYDRNLNGNIDDGGELFGNYSERTNGQAAGNGFIALADYDENGDGVINVADSIYSKLQVWKDLDSDGKVSTGEIFGLQELGVTSLSTSYDESRYTDANANGFFQQGSFQSASGEAGSLVDVWFAAENKSINLDFHSLGKLPSLSDAINQDESGKLAALIELFSTERDGVKARTLIDDIVFLWSGVVDSAPNSRGAYLDDARKLMAIEVVLGEGFVQAGNIGLSNPGPNASAKVIKAYEALAEFIYAGLSIKTRYSSWVSSAEVRFDGGEIKFDVDSLVLAMKGVYQRSAEEAIAVYTDFGHVLSVLGERWASKFIDAIRAKGDSSGSGVEFFLANFGSFFGDSLGGEIFGSYLDETIFGLGGDDKIYGGGGNDLIEGGSGNDFLSGDAGNDIYKFGRDWGADTVSNNDGGVGRVDVIEFKSDVFSFDIELFHVGNDLLIKNRSNADQVKVSNFFYDQIFEIQEIRFADGTVWGLEQIKSQVMVSTDGADEIHGYATADTISGGAGADKLFGEKGDDTLIGGVGNDTLDGGSGSDTYLFNLGDGRDIINDDTAFYSGNVDVLRFGAGIGVGDISVT</sequence>
<proteinExistence type="predicted"/>
<gene>
    <name evidence="1" type="ORF">J2X87_004187</name>
</gene>
<name>A0ACC6JS08_9PSED</name>